<keyword evidence="1" id="KW-0963">Cytoplasm</keyword>
<evidence type="ECO:0000313" key="5">
    <source>
        <dbReference type="Proteomes" id="UP000441772"/>
    </source>
</evidence>
<feature type="compositionally biased region" description="Gly residues" evidence="2">
    <location>
        <begin position="90"/>
        <end position="112"/>
    </location>
</feature>
<dbReference type="Pfam" id="PF21982">
    <property type="entry name" value="RecX_HTH1"/>
    <property type="match status" value="1"/>
</dbReference>
<gene>
    <name evidence="4" type="ORF">F7D09_0355</name>
</gene>
<dbReference type="PANTHER" id="PTHR33602">
    <property type="entry name" value="REGULATORY PROTEIN RECX FAMILY PROTEIN"/>
    <property type="match status" value="1"/>
</dbReference>
<protein>
    <submittedName>
        <fullName evidence="4">Recombination regulator RecX</fullName>
    </submittedName>
</protein>
<dbReference type="AlphaFoldDB" id="A0A6I1GP74"/>
<sequence length="299" mass="31891">MIEVGEFLAAHPPRIGGEQDHLRDVPVQFGSARLDSSTARPAGAASDAVSTQDAAAARNIAPAEGFESSEEAGSAEHGPSGDAYAVPVFGGTGTGRGMARNVGGGYSGGRRTGGYSRHGSRRSRSAGRGGFAGNPGTKTESAHERDDARDADACREAALRLLDAAPRPSGALAERLRGKGYDADVVERVVARLVEVGLVDDEEYARSAIRYCAGRLLGYRGTFAEMTRKGVERSLARRVCDQARDEGVFEECAWELGRRYAAKTQGLEPEVRKRRFWSAGGRKGHDPAILREVAHDCFD</sequence>
<dbReference type="EMBL" id="WBVT01000003">
    <property type="protein sequence ID" value="KAB7791189.1"/>
    <property type="molecule type" value="Genomic_DNA"/>
</dbReference>
<proteinExistence type="predicted"/>
<feature type="compositionally biased region" description="Low complexity" evidence="2">
    <location>
        <begin position="61"/>
        <end position="81"/>
    </location>
</feature>
<keyword evidence="5" id="KW-1185">Reference proteome</keyword>
<dbReference type="Proteomes" id="UP000441772">
    <property type="component" value="Unassembled WGS sequence"/>
</dbReference>
<organism evidence="4 5">
    <name type="scientific">Bifidobacterium leontopitheci</name>
    <dbReference type="NCBI Taxonomy" id="2650774"/>
    <lineage>
        <taxon>Bacteria</taxon>
        <taxon>Bacillati</taxon>
        <taxon>Actinomycetota</taxon>
        <taxon>Actinomycetes</taxon>
        <taxon>Bifidobacteriales</taxon>
        <taxon>Bifidobacteriaceae</taxon>
        <taxon>Bifidobacterium</taxon>
    </lineage>
</organism>
<comment type="caution">
    <text evidence="4">The sequence shown here is derived from an EMBL/GenBank/DDBJ whole genome shotgun (WGS) entry which is preliminary data.</text>
</comment>
<evidence type="ECO:0000256" key="2">
    <source>
        <dbReference type="SAM" id="MobiDB-lite"/>
    </source>
</evidence>
<dbReference type="InterPro" id="IPR003783">
    <property type="entry name" value="Regulatory_RecX"/>
</dbReference>
<feature type="region of interest" description="Disordered" evidence="2">
    <location>
        <begin position="33"/>
        <end position="148"/>
    </location>
</feature>
<reference evidence="4 5" key="1">
    <citation type="submission" date="2019-09" db="EMBL/GenBank/DDBJ databases">
        <title>Characterization of the phylogenetic diversity of two novel species belonging to the genus Bifidobacterium: Bifidobacterium cebidarum sp. nov. and Bifidobacterium leontopitheci sp. nov.</title>
        <authorList>
            <person name="Lugli G.A."/>
            <person name="Duranti S."/>
            <person name="Milani C."/>
            <person name="Turroni F."/>
            <person name="Ventura M."/>
        </authorList>
    </citation>
    <scope>NUCLEOTIDE SEQUENCE [LARGE SCALE GENOMIC DNA]</scope>
    <source>
        <strain evidence="4 5">LMG 31471</strain>
    </source>
</reference>
<dbReference type="GO" id="GO:0006282">
    <property type="term" value="P:regulation of DNA repair"/>
    <property type="evidence" value="ECO:0007669"/>
    <property type="project" value="InterPro"/>
</dbReference>
<dbReference type="PANTHER" id="PTHR33602:SF1">
    <property type="entry name" value="REGULATORY PROTEIN RECX FAMILY PROTEIN"/>
    <property type="match status" value="1"/>
</dbReference>
<name>A0A6I1GP74_9BIFI</name>
<feature type="domain" description="RecX first three-helical" evidence="3">
    <location>
        <begin position="154"/>
        <end position="193"/>
    </location>
</feature>
<evidence type="ECO:0000313" key="4">
    <source>
        <dbReference type="EMBL" id="KAB7791189.1"/>
    </source>
</evidence>
<evidence type="ECO:0000259" key="3">
    <source>
        <dbReference type="Pfam" id="PF21982"/>
    </source>
</evidence>
<dbReference type="InterPro" id="IPR053926">
    <property type="entry name" value="RecX_HTH_1st"/>
</dbReference>
<accession>A0A6I1GP74</accession>
<evidence type="ECO:0000256" key="1">
    <source>
        <dbReference type="ARBA" id="ARBA00022490"/>
    </source>
</evidence>